<dbReference type="Gene3D" id="1.20.120.580">
    <property type="entry name" value="bsu32300-like"/>
    <property type="match status" value="1"/>
</dbReference>
<evidence type="ECO:0000256" key="1">
    <source>
        <dbReference type="ARBA" id="ARBA00022649"/>
    </source>
</evidence>
<keyword evidence="1" id="KW-1277">Toxin-antitoxin system</keyword>
<evidence type="ECO:0000313" key="5">
    <source>
        <dbReference type="EMBL" id="KFE45079.1"/>
    </source>
</evidence>
<dbReference type="GO" id="GO:0110001">
    <property type="term" value="C:toxin-antitoxin complex"/>
    <property type="evidence" value="ECO:0007669"/>
    <property type="project" value="InterPro"/>
</dbReference>
<dbReference type="InterPro" id="IPR037038">
    <property type="entry name" value="HepT-like_sf"/>
</dbReference>
<accession>A0A085UPG6</accession>
<dbReference type="GO" id="GO:0004540">
    <property type="term" value="F:RNA nuclease activity"/>
    <property type="evidence" value="ECO:0007669"/>
    <property type="project" value="InterPro"/>
</dbReference>
<dbReference type="RefSeq" id="WP_020289395.1">
    <property type="nucleotide sequence ID" value="NZ_JPQT01000152.1"/>
</dbReference>
<gene>
    <name evidence="5" type="ORF">IV02_28255</name>
</gene>
<dbReference type="GO" id="GO:0016787">
    <property type="term" value="F:hydrolase activity"/>
    <property type="evidence" value="ECO:0007669"/>
    <property type="project" value="UniProtKB-KW"/>
</dbReference>
<evidence type="ECO:0000256" key="2">
    <source>
        <dbReference type="ARBA" id="ARBA00022722"/>
    </source>
</evidence>
<reference evidence="5 6" key="1">
    <citation type="submission" date="2014-07" db="EMBL/GenBank/DDBJ databases">
        <title>Draft Genome Sequences of Environmental Pseudomonas syringae strains.</title>
        <authorList>
            <person name="Baltrus D.A."/>
            <person name="Berge O."/>
            <person name="Morris C."/>
        </authorList>
    </citation>
    <scope>NUCLEOTIDE SEQUENCE [LARGE SCALE GENOMIC DNA]</scope>
    <source>
        <strain evidence="5 6">CEB003</strain>
    </source>
</reference>
<dbReference type="EMBL" id="JPQT01000152">
    <property type="protein sequence ID" value="KFE45079.1"/>
    <property type="molecule type" value="Genomic_DNA"/>
</dbReference>
<sequence length="139" mass="15459">MDDGLLTIKAEIIEHCVERARHEYQRDPASFAVDMSRQDAATFNIVRACNAALVMGQHLIRRERLGVPQSDHDVFVLLCRGGWIDTPLVARLQGAVDFRTTAVHDFQMLKVADIVMAIGCQLDACLTFGLIALEKDGLH</sequence>
<keyword evidence="3" id="KW-0378">Hydrolase</keyword>
<comment type="caution">
    <text evidence="5">The sequence shown here is derived from an EMBL/GenBank/DDBJ whole genome shotgun (WGS) entry which is preliminary data.</text>
</comment>
<keyword evidence="2" id="KW-0540">Nuclease</keyword>
<comment type="similarity">
    <text evidence="4">Belongs to the HepT RNase toxin family.</text>
</comment>
<evidence type="ECO:0000256" key="3">
    <source>
        <dbReference type="ARBA" id="ARBA00022801"/>
    </source>
</evidence>
<dbReference type="InterPro" id="IPR008201">
    <property type="entry name" value="HepT-like"/>
</dbReference>
<dbReference type="NCBIfam" id="NF047751">
    <property type="entry name" value="HepT_toxin"/>
    <property type="match status" value="1"/>
</dbReference>
<organism evidence="5 6">
    <name type="scientific">Pseudomonas syringae</name>
    <dbReference type="NCBI Taxonomy" id="317"/>
    <lineage>
        <taxon>Bacteria</taxon>
        <taxon>Pseudomonadati</taxon>
        <taxon>Pseudomonadota</taxon>
        <taxon>Gammaproteobacteria</taxon>
        <taxon>Pseudomonadales</taxon>
        <taxon>Pseudomonadaceae</taxon>
        <taxon>Pseudomonas</taxon>
    </lineage>
</organism>
<evidence type="ECO:0008006" key="7">
    <source>
        <dbReference type="Google" id="ProtNLM"/>
    </source>
</evidence>
<evidence type="ECO:0000313" key="6">
    <source>
        <dbReference type="Proteomes" id="UP000028643"/>
    </source>
</evidence>
<protein>
    <recommendedName>
        <fullName evidence="7">Toxin-antitoxin antitoxin component</fullName>
    </recommendedName>
</protein>
<proteinExistence type="inferred from homology"/>
<evidence type="ECO:0000256" key="4">
    <source>
        <dbReference type="ARBA" id="ARBA00024207"/>
    </source>
</evidence>
<name>A0A085UPG6_PSESX</name>
<dbReference type="Proteomes" id="UP000028643">
    <property type="component" value="Unassembled WGS sequence"/>
</dbReference>
<dbReference type="Pfam" id="PF01934">
    <property type="entry name" value="HepT-like"/>
    <property type="match status" value="1"/>
</dbReference>
<dbReference type="AlphaFoldDB" id="A0A085UPG6"/>
<dbReference type="PATRIC" id="fig|317.174.peg.5773"/>